<dbReference type="RefSeq" id="WP_377213102.1">
    <property type="nucleotide sequence ID" value="NZ_JBHTJV010000010.1"/>
</dbReference>
<gene>
    <name evidence="1" type="ORF">ACFQ14_12560</name>
</gene>
<protein>
    <submittedName>
        <fullName evidence="1">Uncharacterized protein</fullName>
    </submittedName>
</protein>
<organism evidence="1 2">
    <name type="scientific">Pseudahrensia aquimaris</name>
    <dbReference type="NCBI Taxonomy" id="744461"/>
    <lineage>
        <taxon>Bacteria</taxon>
        <taxon>Pseudomonadati</taxon>
        <taxon>Pseudomonadota</taxon>
        <taxon>Alphaproteobacteria</taxon>
        <taxon>Hyphomicrobiales</taxon>
        <taxon>Ahrensiaceae</taxon>
        <taxon>Pseudahrensia</taxon>
    </lineage>
</organism>
<dbReference type="Proteomes" id="UP001597101">
    <property type="component" value="Unassembled WGS sequence"/>
</dbReference>
<sequence>MSNSKSPSTIEQTEVGLQFVIDGYRLVSLKERLEAIGNQPKRFRRADRPCLQKPCDIGLFDEVSRNQMDLF</sequence>
<evidence type="ECO:0000313" key="1">
    <source>
        <dbReference type="EMBL" id="MFD0917244.1"/>
    </source>
</evidence>
<accession>A0ABW3FFI9</accession>
<comment type="caution">
    <text evidence="1">The sequence shown here is derived from an EMBL/GenBank/DDBJ whole genome shotgun (WGS) entry which is preliminary data.</text>
</comment>
<reference evidence="2" key="1">
    <citation type="journal article" date="2019" name="Int. J. Syst. Evol. Microbiol.">
        <title>The Global Catalogue of Microorganisms (GCM) 10K type strain sequencing project: providing services to taxonomists for standard genome sequencing and annotation.</title>
        <authorList>
            <consortium name="The Broad Institute Genomics Platform"/>
            <consortium name="The Broad Institute Genome Sequencing Center for Infectious Disease"/>
            <person name="Wu L."/>
            <person name="Ma J."/>
        </authorList>
    </citation>
    <scope>NUCLEOTIDE SEQUENCE [LARGE SCALE GENOMIC DNA]</scope>
    <source>
        <strain evidence="2">CCUG 60023</strain>
    </source>
</reference>
<dbReference type="EMBL" id="JBHTJV010000010">
    <property type="protein sequence ID" value="MFD0917244.1"/>
    <property type="molecule type" value="Genomic_DNA"/>
</dbReference>
<name>A0ABW3FFI9_9HYPH</name>
<evidence type="ECO:0000313" key="2">
    <source>
        <dbReference type="Proteomes" id="UP001597101"/>
    </source>
</evidence>
<proteinExistence type="predicted"/>
<keyword evidence="2" id="KW-1185">Reference proteome</keyword>